<accession>A0A8J2SRA9</accession>
<evidence type="ECO:0000313" key="1">
    <source>
        <dbReference type="EMBL" id="CAH0371534.1"/>
    </source>
</evidence>
<comment type="caution">
    <text evidence="1">The sequence shown here is derived from an EMBL/GenBank/DDBJ whole genome shotgun (WGS) entry which is preliminary data.</text>
</comment>
<gene>
    <name evidence="1" type="ORF">PECAL_3P14830</name>
</gene>
<dbReference type="Proteomes" id="UP000789595">
    <property type="component" value="Unassembled WGS sequence"/>
</dbReference>
<keyword evidence="2" id="KW-1185">Reference proteome</keyword>
<protein>
    <submittedName>
        <fullName evidence="1">Uncharacterized protein</fullName>
    </submittedName>
</protein>
<evidence type="ECO:0000313" key="2">
    <source>
        <dbReference type="Proteomes" id="UP000789595"/>
    </source>
</evidence>
<name>A0A8J2SRA9_9STRA</name>
<dbReference type="AlphaFoldDB" id="A0A8J2SRA9"/>
<reference evidence="1" key="1">
    <citation type="submission" date="2021-11" db="EMBL/GenBank/DDBJ databases">
        <authorList>
            <consortium name="Genoscope - CEA"/>
            <person name="William W."/>
        </authorList>
    </citation>
    <scope>NUCLEOTIDE SEQUENCE</scope>
</reference>
<proteinExistence type="predicted"/>
<feature type="non-terminal residue" evidence="1">
    <location>
        <position position="1"/>
    </location>
</feature>
<sequence length="312" mass="35635">DSLTAGTVHVYGPKITVPIDLHSKTLRKDVRESKAWARLAEAQLPPARPRDAASEALSHVRSQVRRRLLVDSLLWSTPPPTVRPNKFDDFTYFARFSTDDGRVFWEGDLKRCPEQKWGYTLLLDDVWAEITRSEGWDEMETFLSISTHIEHEMEWRDALDQSLARMSITLVAIRDEDQAMVSLGHMRYDACNGTAGQAEQEYIFRPHQGIHHATLPLFQSTRFYLNPTASLHVTHDTTGDGTLDHLEFRLEHYSREAIGSHNSEGFVDILERHRYEYLLSYLAGVHHHARGQALSTIENWHIQAIAAGIVNG</sequence>
<dbReference type="EMBL" id="CAKKNE010000003">
    <property type="protein sequence ID" value="CAH0371534.1"/>
    <property type="molecule type" value="Genomic_DNA"/>
</dbReference>
<organism evidence="1 2">
    <name type="scientific">Pelagomonas calceolata</name>
    <dbReference type="NCBI Taxonomy" id="35677"/>
    <lineage>
        <taxon>Eukaryota</taxon>
        <taxon>Sar</taxon>
        <taxon>Stramenopiles</taxon>
        <taxon>Ochrophyta</taxon>
        <taxon>Pelagophyceae</taxon>
        <taxon>Pelagomonadales</taxon>
        <taxon>Pelagomonadaceae</taxon>
        <taxon>Pelagomonas</taxon>
    </lineage>
</organism>